<evidence type="ECO:0000256" key="1">
    <source>
        <dbReference type="SAM" id="MobiDB-lite"/>
    </source>
</evidence>
<sequence>MSLTQKFTQIDPFANPNPGKPSKTPKPFDETLIRRLTSLLKYSPKVTLSFLALAVDLLSETLASFSALLSDPNLSRSERDVEALSSHLDASAALLDAVNSVTAEVDRLSRRRLHVAFGLHLLSHRPLTPELTSKARDSIAEWNEEEETTAFHGG</sequence>
<dbReference type="Proteomes" id="UP000243459">
    <property type="component" value="Chromosome 1"/>
</dbReference>
<reference evidence="3" key="1">
    <citation type="journal article" date="2017" name="Nat. Commun.">
        <title>The asparagus genome sheds light on the origin and evolution of a young Y chromosome.</title>
        <authorList>
            <person name="Harkess A."/>
            <person name="Zhou J."/>
            <person name="Xu C."/>
            <person name="Bowers J.E."/>
            <person name="Van der Hulst R."/>
            <person name="Ayyampalayam S."/>
            <person name="Mercati F."/>
            <person name="Riccardi P."/>
            <person name="McKain M.R."/>
            <person name="Kakrana A."/>
            <person name="Tang H."/>
            <person name="Ray J."/>
            <person name="Groenendijk J."/>
            <person name="Arikit S."/>
            <person name="Mathioni S.M."/>
            <person name="Nakano M."/>
            <person name="Shan H."/>
            <person name="Telgmann-Rauber A."/>
            <person name="Kanno A."/>
            <person name="Yue Z."/>
            <person name="Chen H."/>
            <person name="Li W."/>
            <person name="Chen Y."/>
            <person name="Xu X."/>
            <person name="Zhang Y."/>
            <person name="Luo S."/>
            <person name="Chen H."/>
            <person name="Gao J."/>
            <person name="Mao Z."/>
            <person name="Pires J.C."/>
            <person name="Luo M."/>
            <person name="Kudrna D."/>
            <person name="Wing R.A."/>
            <person name="Meyers B.C."/>
            <person name="Yi K."/>
            <person name="Kong H."/>
            <person name="Lavrijsen P."/>
            <person name="Sunseri F."/>
            <person name="Falavigna A."/>
            <person name="Ye Y."/>
            <person name="Leebens-Mack J.H."/>
            <person name="Chen G."/>
        </authorList>
    </citation>
    <scope>NUCLEOTIDE SEQUENCE [LARGE SCALE GENOMIC DNA]</scope>
    <source>
        <strain evidence="3">cv. DH0086</strain>
    </source>
</reference>
<protein>
    <submittedName>
        <fullName evidence="2">Uncharacterized protein</fullName>
    </submittedName>
</protein>
<accession>A0A5P1FN92</accession>
<proteinExistence type="predicted"/>
<dbReference type="PANTHER" id="PTHR31509">
    <property type="entry name" value="BPS1-LIKE PROTEIN"/>
    <property type="match status" value="1"/>
</dbReference>
<gene>
    <name evidence="2" type="ORF">A4U43_C01F10060</name>
</gene>
<feature type="region of interest" description="Disordered" evidence="1">
    <location>
        <begin position="1"/>
        <end position="27"/>
    </location>
</feature>
<dbReference type="EMBL" id="CM007381">
    <property type="protein sequence ID" value="ONK79786.1"/>
    <property type="molecule type" value="Genomic_DNA"/>
</dbReference>
<name>A0A5P1FN92_ASPOF</name>
<organism evidence="2 3">
    <name type="scientific">Asparagus officinalis</name>
    <name type="common">Garden asparagus</name>
    <dbReference type="NCBI Taxonomy" id="4686"/>
    <lineage>
        <taxon>Eukaryota</taxon>
        <taxon>Viridiplantae</taxon>
        <taxon>Streptophyta</taxon>
        <taxon>Embryophyta</taxon>
        <taxon>Tracheophyta</taxon>
        <taxon>Spermatophyta</taxon>
        <taxon>Magnoliopsida</taxon>
        <taxon>Liliopsida</taxon>
        <taxon>Asparagales</taxon>
        <taxon>Asparagaceae</taxon>
        <taxon>Asparagoideae</taxon>
        <taxon>Asparagus</taxon>
    </lineage>
</organism>
<dbReference type="Gramene" id="ONK79786">
    <property type="protein sequence ID" value="ONK79786"/>
    <property type="gene ID" value="A4U43_C01F10060"/>
</dbReference>
<keyword evidence="3" id="KW-1185">Reference proteome</keyword>
<evidence type="ECO:0000313" key="2">
    <source>
        <dbReference type="EMBL" id="ONK79786.1"/>
    </source>
</evidence>
<evidence type="ECO:0000313" key="3">
    <source>
        <dbReference type="Proteomes" id="UP000243459"/>
    </source>
</evidence>
<dbReference type="AlphaFoldDB" id="A0A5P1FN92"/>